<dbReference type="InterPro" id="IPR009050">
    <property type="entry name" value="Globin-like_sf"/>
</dbReference>
<dbReference type="STRING" id="1497020.DO97_07670"/>
<dbReference type="Proteomes" id="UP000030170">
    <property type="component" value="Unassembled WGS sequence"/>
</dbReference>
<dbReference type="GO" id="GO:0030089">
    <property type="term" value="C:phycobilisome"/>
    <property type="evidence" value="ECO:0007669"/>
    <property type="project" value="InterPro"/>
</dbReference>
<dbReference type="Gene3D" id="1.10.490.20">
    <property type="entry name" value="Phycocyanins"/>
    <property type="match status" value="1"/>
</dbReference>
<keyword evidence="5" id="KW-1185">Reference proteome</keyword>
<protein>
    <submittedName>
        <fullName evidence="4">Phycobilisome protein</fullName>
    </submittedName>
</protein>
<name>A0A098TJ21_9CYAN</name>
<comment type="caution">
    <text evidence="4">The sequence shown here is derived from an EMBL/GenBank/DDBJ whole genome shotgun (WGS) entry which is preliminary data.</text>
</comment>
<dbReference type="InterPro" id="IPR038719">
    <property type="entry name" value="Phycobilisome_asu/bsu_sf"/>
</dbReference>
<reference evidence="4 5" key="1">
    <citation type="journal article" date="2014" name="Mol. Ecol.">
        <title>Evolution of Synechococcus.</title>
        <authorList>
            <person name="Dvorak P."/>
            <person name="Casamatta D."/>
            <person name="Hasler P."/>
            <person name="Poulickova A."/>
            <person name="Ondrej V."/>
            <person name="Sanges R."/>
        </authorList>
    </citation>
    <scope>NUCLEOTIDE SEQUENCE [LARGE SCALE GENOMIC DNA]</scope>
    <source>
        <strain evidence="4 5">CAUP A 1101</strain>
    </source>
</reference>
<dbReference type="OrthoDB" id="572231at2"/>
<evidence type="ECO:0000313" key="5">
    <source>
        <dbReference type="Proteomes" id="UP000030170"/>
    </source>
</evidence>
<dbReference type="GO" id="GO:0015979">
    <property type="term" value="P:photosynthesis"/>
    <property type="evidence" value="ECO:0007669"/>
    <property type="project" value="InterPro"/>
</dbReference>
<dbReference type="CDD" id="cd08919">
    <property type="entry name" value="PBP-like"/>
    <property type="match status" value="1"/>
</dbReference>
<evidence type="ECO:0000256" key="2">
    <source>
        <dbReference type="ARBA" id="ARBA00022991"/>
    </source>
</evidence>
<evidence type="ECO:0000313" key="4">
    <source>
        <dbReference type="EMBL" id="KGF72550.1"/>
    </source>
</evidence>
<dbReference type="RefSeq" id="WP_036533453.1">
    <property type="nucleotide sequence ID" value="NZ_JJML01000024.1"/>
</dbReference>
<keyword evidence="2" id="KW-0157">Chromophore</keyword>
<proteinExistence type="inferred from homology"/>
<accession>A0A098TJ21</accession>
<keyword evidence="3" id="KW-0089">Bile pigment</keyword>
<dbReference type="Pfam" id="PF00502">
    <property type="entry name" value="Phycobilisome"/>
    <property type="match status" value="1"/>
</dbReference>
<comment type="similarity">
    <text evidence="1">Belongs to the phycobiliprotein family.</text>
</comment>
<dbReference type="AlphaFoldDB" id="A0A098TJ21"/>
<evidence type="ECO:0000256" key="3">
    <source>
        <dbReference type="ARBA" id="ARBA00023307"/>
    </source>
</evidence>
<dbReference type="InterPro" id="IPR012128">
    <property type="entry name" value="Phycobilisome_asu/bsu"/>
</dbReference>
<organism evidence="4 5">
    <name type="scientific">Neosynechococcus sphagnicola sy1</name>
    <dbReference type="NCBI Taxonomy" id="1497020"/>
    <lineage>
        <taxon>Bacteria</taxon>
        <taxon>Bacillati</taxon>
        <taxon>Cyanobacteriota</taxon>
        <taxon>Cyanophyceae</taxon>
        <taxon>Neosynechococcales</taxon>
        <taxon>Neosynechococcaceae</taxon>
        <taxon>Neosynechococcus</taxon>
    </lineage>
</organism>
<gene>
    <name evidence="4" type="ORF">DO97_07670</name>
</gene>
<dbReference type="SUPFAM" id="SSF46458">
    <property type="entry name" value="Globin-like"/>
    <property type="match status" value="1"/>
</dbReference>
<dbReference type="EMBL" id="JJML01000024">
    <property type="protein sequence ID" value="KGF72550.1"/>
    <property type="molecule type" value="Genomic_DNA"/>
</dbReference>
<evidence type="ECO:0000256" key="1">
    <source>
        <dbReference type="ARBA" id="ARBA00008182"/>
    </source>
</evidence>
<sequence length="157" mass="18337">MHVLNTTLEKNVIEAEGRYLNSRELAPLEDYLQSYAIRLETYQSLRDQNEKLLLQTLRKLSQSHPDIIQQHGPRCKYDMSEVLRYIALSILRDDETLFTEQMMSWLDTILMAHKRNVHCATAYRYLQETITSNLSAGCCNLVRPYLDSIMQTLQSHA</sequence>